<accession>A0A9P4N5A6</accession>
<sequence length="162" mass="18048">MPSHPTPQNVKKSLFSSPHALVNGLFHIELRTPSPIANIHVLNGPYLRDNLYHKTRRYSLTCSASAAILEIRASEERSAVIWDQLEDIMVGVFRKKRRVKKRKWRDGNEGVAHNKTVGRDGGAKNGDGKVTWTLLTLDATLLTLDTSSSKIRLPQLPVSAAE</sequence>
<protein>
    <submittedName>
        <fullName evidence="2">Uncharacterized protein</fullName>
    </submittedName>
</protein>
<dbReference type="EMBL" id="ML986602">
    <property type="protein sequence ID" value="KAF2265873.1"/>
    <property type="molecule type" value="Genomic_DNA"/>
</dbReference>
<comment type="caution">
    <text evidence="2">The sequence shown here is derived from an EMBL/GenBank/DDBJ whole genome shotgun (WGS) entry which is preliminary data.</text>
</comment>
<reference evidence="3" key="1">
    <citation type="journal article" date="2020" name="Stud. Mycol.">
        <title>101 Dothideomycetes genomes: A test case for predicting lifestyles and emergence of pathogens.</title>
        <authorList>
            <person name="Haridas S."/>
            <person name="Albert R."/>
            <person name="Binder M."/>
            <person name="Bloem J."/>
            <person name="LaButti K."/>
            <person name="Salamov A."/>
            <person name="Andreopoulos B."/>
            <person name="Baker S."/>
            <person name="Barry K."/>
            <person name="Bills G."/>
            <person name="Bluhm B."/>
            <person name="Cannon C."/>
            <person name="Castanera R."/>
            <person name="Culley D."/>
            <person name="Daum C."/>
            <person name="Ezra D."/>
            <person name="Gonzalez J."/>
            <person name="Henrissat B."/>
            <person name="Kuo A."/>
            <person name="Liang C."/>
            <person name="Lipzen A."/>
            <person name="Lutzoni F."/>
            <person name="Magnuson J."/>
            <person name="Mondo S."/>
            <person name="Nolan M."/>
            <person name="Ohm R."/>
            <person name="Pangilinan J."/>
            <person name="Park H.-J."/>
            <person name="Ramirez L."/>
            <person name="Alfaro M."/>
            <person name="Sun H."/>
            <person name="Tritt A."/>
            <person name="Yoshinaga Y."/>
            <person name="Zwiers L.-H."/>
            <person name="Turgeon B."/>
            <person name="Goodwin S."/>
            <person name="Spatafora J."/>
            <person name="Crous P."/>
            <person name="Grigoriev I."/>
        </authorList>
    </citation>
    <scope>NUCLEOTIDE SEQUENCE [LARGE SCALE GENOMIC DNA]</scope>
    <source>
        <strain evidence="3">CBS 304.66</strain>
    </source>
</reference>
<feature type="region of interest" description="Disordered" evidence="1">
    <location>
        <begin position="104"/>
        <end position="123"/>
    </location>
</feature>
<gene>
    <name evidence="2" type="ORF">CC78DRAFT_578726</name>
</gene>
<dbReference type="AlphaFoldDB" id="A0A9P4N5A6"/>
<dbReference type="Proteomes" id="UP000800093">
    <property type="component" value="Unassembled WGS sequence"/>
</dbReference>
<name>A0A9P4N5A6_9PLEO</name>
<keyword evidence="3" id="KW-1185">Reference proteome</keyword>
<evidence type="ECO:0000256" key="1">
    <source>
        <dbReference type="SAM" id="MobiDB-lite"/>
    </source>
</evidence>
<evidence type="ECO:0000313" key="2">
    <source>
        <dbReference type="EMBL" id="KAF2265873.1"/>
    </source>
</evidence>
<evidence type="ECO:0000313" key="3">
    <source>
        <dbReference type="Proteomes" id="UP000800093"/>
    </source>
</evidence>
<organism evidence="2 3">
    <name type="scientific">Lojkania enalia</name>
    <dbReference type="NCBI Taxonomy" id="147567"/>
    <lineage>
        <taxon>Eukaryota</taxon>
        <taxon>Fungi</taxon>
        <taxon>Dikarya</taxon>
        <taxon>Ascomycota</taxon>
        <taxon>Pezizomycotina</taxon>
        <taxon>Dothideomycetes</taxon>
        <taxon>Pleosporomycetidae</taxon>
        <taxon>Pleosporales</taxon>
        <taxon>Pleosporales incertae sedis</taxon>
        <taxon>Lojkania</taxon>
    </lineage>
</organism>
<proteinExistence type="predicted"/>